<reference evidence="2 3" key="1">
    <citation type="submission" date="2018-09" db="EMBL/GenBank/DDBJ databases">
        <title>Sphingomonas sp. DAC4.</title>
        <authorList>
            <person name="Seo T."/>
        </authorList>
    </citation>
    <scope>NUCLEOTIDE SEQUENCE [LARGE SCALE GENOMIC DNA]</scope>
    <source>
        <strain evidence="2 3">DAC4</strain>
    </source>
</reference>
<accession>A0A418PY85</accession>
<proteinExistence type="predicted"/>
<comment type="caution">
    <text evidence="2">The sequence shown here is derived from an EMBL/GenBank/DDBJ whole genome shotgun (WGS) entry which is preliminary data.</text>
</comment>
<dbReference type="Proteomes" id="UP000285023">
    <property type="component" value="Unassembled WGS sequence"/>
</dbReference>
<name>A0A418PY85_9SPHN</name>
<evidence type="ECO:0000256" key="1">
    <source>
        <dbReference type="SAM" id="MobiDB-lite"/>
    </source>
</evidence>
<feature type="region of interest" description="Disordered" evidence="1">
    <location>
        <begin position="1"/>
        <end position="46"/>
    </location>
</feature>
<gene>
    <name evidence="2" type="ORF">D3M59_10800</name>
</gene>
<dbReference type="EMBL" id="QXTF01000004">
    <property type="protein sequence ID" value="RIX27036.1"/>
    <property type="molecule type" value="Genomic_DNA"/>
</dbReference>
<sequence length="98" mass="11021">MQASLWSAVLASPLGPRERSRPRPIKGCSSRSRGEGEGELTMGSPQSHTHYEYYQLRAMLEWDLADRASESVARDAHRFEAEKYQLLAKAAKRGMQKG</sequence>
<keyword evidence="3" id="KW-1185">Reference proteome</keyword>
<evidence type="ECO:0000313" key="2">
    <source>
        <dbReference type="EMBL" id="RIX27036.1"/>
    </source>
</evidence>
<protein>
    <submittedName>
        <fullName evidence="2">Uncharacterized protein</fullName>
    </submittedName>
</protein>
<dbReference type="AlphaFoldDB" id="A0A418PY85"/>
<evidence type="ECO:0000313" key="3">
    <source>
        <dbReference type="Proteomes" id="UP000285023"/>
    </source>
</evidence>
<organism evidence="2 3">
    <name type="scientific">Sphingomonas edaphi</name>
    <dbReference type="NCBI Taxonomy" id="2315689"/>
    <lineage>
        <taxon>Bacteria</taxon>
        <taxon>Pseudomonadati</taxon>
        <taxon>Pseudomonadota</taxon>
        <taxon>Alphaproteobacteria</taxon>
        <taxon>Sphingomonadales</taxon>
        <taxon>Sphingomonadaceae</taxon>
        <taxon>Sphingomonas</taxon>
    </lineage>
</organism>